<proteinExistence type="predicted"/>
<evidence type="ECO:0000313" key="2">
    <source>
        <dbReference type="Proteomes" id="UP000793456"/>
    </source>
</evidence>
<gene>
    <name evidence="1" type="ORF">E3U43_004626</name>
</gene>
<sequence>MQDRYSEVGFVQQILGLNLVPRKNGTQRGNDTSLSDFSEMWYGVFLWAAVSSLVFHLPAVLLSLATLRQHKMARFMPIAILLMGIVGPICGGVLTSAAIAGVYKAAGKRMISLEALVFGVGQSFCVLIISFLRCFAHDITVSCFLLYGFSPLLPQCSNMIRYFQFPVLHHSHTDFEQEPLPFDPHMSTERANCRFSHNRLKEFL</sequence>
<evidence type="ECO:0000313" key="1">
    <source>
        <dbReference type="EMBL" id="TMS05376.1"/>
    </source>
</evidence>
<name>A0ACD3QDQ0_LARCR</name>
<dbReference type="EMBL" id="CM011693">
    <property type="protein sequence ID" value="TMS05376.1"/>
    <property type="molecule type" value="Genomic_DNA"/>
</dbReference>
<reference evidence="1" key="1">
    <citation type="submission" date="2018-11" db="EMBL/GenBank/DDBJ databases">
        <title>The sequence and de novo assembly of Larimichthys crocea genome using PacBio and Hi-C technologies.</title>
        <authorList>
            <person name="Xu P."/>
            <person name="Chen B."/>
            <person name="Zhou Z."/>
            <person name="Ke Q."/>
            <person name="Wu Y."/>
            <person name="Bai H."/>
            <person name="Pu F."/>
        </authorList>
    </citation>
    <scope>NUCLEOTIDE SEQUENCE</scope>
    <source>
        <tissue evidence="1">Muscle</tissue>
    </source>
</reference>
<comment type="caution">
    <text evidence="1">The sequence shown here is derived from an EMBL/GenBank/DDBJ whole genome shotgun (WGS) entry which is preliminary data.</text>
</comment>
<accession>A0ACD3QDQ0</accession>
<protein>
    <submittedName>
        <fullName evidence="1">Uncharacterized protein</fullName>
    </submittedName>
</protein>
<keyword evidence="2" id="KW-1185">Reference proteome</keyword>
<organism evidence="1 2">
    <name type="scientific">Larimichthys crocea</name>
    <name type="common">Large yellow croaker</name>
    <name type="synonym">Pseudosciaena crocea</name>
    <dbReference type="NCBI Taxonomy" id="215358"/>
    <lineage>
        <taxon>Eukaryota</taxon>
        <taxon>Metazoa</taxon>
        <taxon>Chordata</taxon>
        <taxon>Craniata</taxon>
        <taxon>Vertebrata</taxon>
        <taxon>Euteleostomi</taxon>
        <taxon>Actinopterygii</taxon>
        <taxon>Neopterygii</taxon>
        <taxon>Teleostei</taxon>
        <taxon>Neoteleostei</taxon>
        <taxon>Acanthomorphata</taxon>
        <taxon>Eupercaria</taxon>
        <taxon>Sciaenidae</taxon>
        <taxon>Larimichthys</taxon>
    </lineage>
</organism>
<dbReference type="Proteomes" id="UP000793456">
    <property type="component" value="Chromosome XX"/>
</dbReference>